<feature type="compositionally biased region" description="Basic and acidic residues" evidence="1">
    <location>
        <begin position="1"/>
        <end position="12"/>
    </location>
</feature>
<evidence type="ECO:0000256" key="1">
    <source>
        <dbReference type="SAM" id="MobiDB-lite"/>
    </source>
</evidence>
<dbReference type="EMBL" id="CADCUE010000279">
    <property type="protein sequence ID" value="CAA9359599.1"/>
    <property type="molecule type" value="Genomic_DNA"/>
</dbReference>
<protein>
    <submittedName>
        <fullName evidence="2">Uncharacterized protein</fullName>
    </submittedName>
</protein>
<accession>A0A6J4MH92</accession>
<evidence type="ECO:0000313" key="2">
    <source>
        <dbReference type="EMBL" id="CAA9359599.1"/>
    </source>
</evidence>
<dbReference type="AlphaFoldDB" id="A0A6J4MH92"/>
<proteinExistence type="predicted"/>
<feature type="region of interest" description="Disordered" evidence="1">
    <location>
        <begin position="44"/>
        <end position="214"/>
    </location>
</feature>
<feature type="compositionally biased region" description="Low complexity" evidence="1">
    <location>
        <begin position="83"/>
        <end position="105"/>
    </location>
</feature>
<reference evidence="2" key="1">
    <citation type="submission" date="2020-02" db="EMBL/GenBank/DDBJ databases">
        <authorList>
            <person name="Meier V. D."/>
        </authorList>
    </citation>
    <scope>NUCLEOTIDE SEQUENCE</scope>
    <source>
        <strain evidence="2">AVDCRST_MAG16</strain>
    </source>
</reference>
<feature type="non-terminal residue" evidence="2">
    <location>
        <position position="1"/>
    </location>
</feature>
<sequence length="214" mass="22195">GERVEAHDDVVRPARAARHPPVDDLRADAADAAEPVQLLAARGEQAVRGAEEAGGALARGRQRGAGRPADPCPLHDHRRRAARAGAVARRAGAGPGARGRVPRQGVPRRARQSAGPARDAHRCHRVGAAAGAQGRPDRHQLPDRQRPVPGAHPAAGPGRQVPRRLRPDDRAVGPVGLRRGGGVARRPGAAHTGLGGPARDRRPGPRGACTATVV</sequence>
<gene>
    <name evidence="2" type="ORF">AVDCRST_MAG16-2943</name>
</gene>
<feature type="non-terminal residue" evidence="2">
    <location>
        <position position="214"/>
    </location>
</feature>
<name>A0A6J4MH92_9ACTN</name>
<organism evidence="2">
    <name type="scientific">uncultured Frankineae bacterium</name>
    <dbReference type="NCBI Taxonomy" id="437475"/>
    <lineage>
        <taxon>Bacteria</taxon>
        <taxon>Bacillati</taxon>
        <taxon>Actinomycetota</taxon>
        <taxon>Actinomycetes</taxon>
        <taxon>Frankiales</taxon>
        <taxon>environmental samples</taxon>
    </lineage>
</organism>
<feature type="compositionally biased region" description="Low complexity" evidence="1">
    <location>
        <begin position="149"/>
        <end position="158"/>
    </location>
</feature>
<feature type="compositionally biased region" description="Low complexity" evidence="1">
    <location>
        <begin position="44"/>
        <end position="59"/>
    </location>
</feature>
<feature type="compositionally biased region" description="Basic and acidic residues" evidence="1">
    <location>
        <begin position="135"/>
        <end position="146"/>
    </location>
</feature>
<feature type="region of interest" description="Disordered" evidence="1">
    <location>
        <begin position="1"/>
        <end position="24"/>
    </location>
</feature>